<accession>A0A9P4K359</accession>
<sequence>YGEEAQDYRVIHDWKSGTTAGAKTIGLGIFDGVVGIFVLPYKGAKGDGSVGVFKGIEKGLAGISSKA</sequence>
<feature type="non-terminal residue" evidence="1">
    <location>
        <position position="67"/>
    </location>
</feature>
<feature type="non-terminal residue" evidence="1">
    <location>
        <position position="1"/>
    </location>
</feature>
<reference evidence="2" key="1">
    <citation type="journal article" date="2020" name="Stud. Mycol.">
        <title>101 Dothideomycetes genomes: A test case for predicting lifestyles and emergence of pathogens.</title>
        <authorList>
            <person name="Haridas S."/>
            <person name="Albert R."/>
            <person name="Binder M."/>
            <person name="Bloem J."/>
            <person name="LaButti K."/>
            <person name="Salamov A."/>
            <person name="Andreopoulos B."/>
            <person name="Baker S."/>
            <person name="Barry K."/>
            <person name="Bills G."/>
            <person name="Bluhm B."/>
            <person name="Cannon C."/>
            <person name="Castanera R."/>
            <person name="Culley D."/>
            <person name="Daum C."/>
            <person name="Ezra D."/>
            <person name="Gonzalez J."/>
            <person name="Henrissat B."/>
            <person name="Kuo A."/>
            <person name="Liang C."/>
            <person name="Lipzen A."/>
            <person name="Lutzoni F."/>
            <person name="Magnuson J."/>
            <person name="Mondo S."/>
            <person name="Nolan M."/>
            <person name="Ohm R."/>
            <person name="Pangilinan J."/>
            <person name="Park H.-J."/>
            <person name="Ramirez L."/>
            <person name="Alfaro M."/>
            <person name="Sun H."/>
            <person name="Tritt A."/>
            <person name="Yoshinaga Y."/>
            <person name="Zwiers L.-H."/>
            <person name="Turgeon B."/>
            <person name="Goodwin S."/>
            <person name="Spatafora J."/>
            <person name="Crous P."/>
            <person name="Grigoriev I."/>
        </authorList>
    </citation>
    <scope>NUCLEOTIDE SEQUENCE [LARGE SCALE GENOMIC DNA]</scope>
    <source>
        <strain evidence="2">CBS 304.66</strain>
    </source>
</reference>
<dbReference type="EMBL" id="ML986661">
    <property type="protein sequence ID" value="KAF2261256.1"/>
    <property type="molecule type" value="Genomic_DNA"/>
</dbReference>
<protein>
    <submittedName>
        <fullName evidence="1">Uncharacterized protein</fullName>
    </submittedName>
</protein>
<proteinExistence type="predicted"/>
<dbReference type="AlphaFoldDB" id="A0A9P4K359"/>
<name>A0A9P4K359_9PLEO</name>
<evidence type="ECO:0000313" key="1">
    <source>
        <dbReference type="EMBL" id="KAF2261256.1"/>
    </source>
</evidence>
<comment type="caution">
    <text evidence="1">The sequence shown here is derived from an EMBL/GenBank/DDBJ whole genome shotgun (WGS) entry which is preliminary data.</text>
</comment>
<gene>
    <name evidence="1" type="ORF">CC78DRAFT_426406</name>
</gene>
<organism evidence="1 2">
    <name type="scientific">Lojkania enalia</name>
    <dbReference type="NCBI Taxonomy" id="147567"/>
    <lineage>
        <taxon>Eukaryota</taxon>
        <taxon>Fungi</taxon>
        <taxon>Dikarya</taxon>
        <taxon>Ascomycota</taxon>
        <taxon>Pezizomycotina</taxon>
        <taxon>Dothideomycetes</taxon>
        <taxon>Pleosporomycetidae</taxon>
        <taxon>Pleosporales</taxon>
        <taxon>Pleosporales incertae sedis</taxon>
        <taxon>Lojkania</taxon>
    </lineage>
</organism>
<keyword evidence="2" id="KW-1185">Reference proteome</keyword>
<dbReference type="OrthoDB" id="428159at2759"/>
<dbReference type="Proteomes" id="UP000800093">
    <property type="component" value="Unassembled WGS sequence"/>
</dbReference>
<evidence type="ECO:0000313" key="2">
    <source>
        <dbReference type="Proteomes" id="UP000800093"/>
    </source>
</evidence>